<dbReference type="AlphaFoldDB" id="A0A0C3BFV7"/>
<dbReference type="InParanoid" id="A0A0C3BFV7"/>
<dbReference type="HOGENOM" id="CLU_2484126_0_0_1"/>
<organism evidence="1 2">
    <name type="scientific">Piloderma croceum (strain F 1598)</name>
    <dbReference type="NCBI Taxonomy" id="765440"/>
    <lineage>
        <taxon>Eukaryota</taxon>
        <taxon>Fungi</taxon>
        <taxon>Dikarya</taxon>
        <taxon>Basidiomycota</taxon>
        <taxon>Agaricomycotina</taxon>
        <taxon>Agaricomycetes</taxon>
        <taxon>Agaricomycetidae</taxon>
        <taxon>Atheliales</taxon>
        <taxon>Atheliaceae</taxon>
        <taxon>Piloderma</taxon>
    </lineage>
</organism>
<reference evidence="2" key="2">
    <citation type="submission" date="2015-01" db="EMBL/GenBank/DDBJ databases">
        <title>Evolutionary Origins and Diversification of the Mycorrhizal Mutualists.</title>
        <authorList>
            <consortium name="DOE Joint Genome Institute"/>
            <consortium name="Mycorrhizal Genomics Consortium"/>
            <person name="Kohler A."/>
            <person name="Kuo A."/>
            <person name="Nagy L.G."/>
            <person name="Floudas D."/>
            <person name="Copeland A."/>
            <person name="Barry K.W."/>
            <person name="Cichocki N."/>
            <person name="Veneault-Fourrey C."/>
            <person name="LaButti K."/>
            <person name="Lindquist E.A."/>
            <person name="Lipzen A."/>
            <person name="Lundell T."/>
            <person name="Morin E."/>
            <person name="Murat C."/>
            <person name="Riley R."/>
            <person name="Ohm R."/>
            <person name="Sun H."/>
            <person name="Tunlid A."/>
            <person name="Henrissat B."/>
            <person name="Grigoriev I.V."/>
            <person name="Hibbett D.S."/>
            <person name="Martin F."/>
        </authorList>
    </citation>
    <scope>NUCLEOTIDE SEQUENCE [LARGE SCALE GENOMIC DNA]</scope>
    <source>
        <strain evidence="2">F 1598</strain>
    </source>
</reference>
<keyword evidence="2" id="KW-1185">Reference proteome</keyword>
<dbReference type="Proteomes" id="UP000054166">
    <property type="component" value="Unassembled WGS sequence"/>
</dbReference>
<evidence type="ECO:0000313" key="1">
    <source>
        <dbReference type="EMBL" id="KIM76227.1"/>
    </source>
</evidence>
<evidence type="ECO:0000313" key="2">
    <source>
        <dbReference type="Proteomes" id="UP000054166"/>
    </source>
</evidence>
<name>A0A0C3BFV7_PILCF</name>
<dbReference type="EMBL" id="KN833037">
    <property type="protein sequence ID" value="KIM76227.1"/>
    <property type="molecule type" value="Genomic_DNA"/>
</dbReference>
<proteinExistence type="predicted"/>
<gene>
    <name evidence="1" type="ORF">PILCRDRAFT_826596</name>
</gene>
<reference evidence="1 2" key="1">
    <citation type="submission" date="2014-04" db="EMBL/GenBank/DDBJ databases">
        <authorList>
            <consortium name="DOE Joint Genome Institute"/>
            <person name="Kuo A."/>
            <person name="Tarkka M."/>
            <person name="Buscot F."/>
            <person name="Kohler A."/>
            <person name="Nagy L.G."/>
            <person name="Floudas D."/>
            <person name="Copeland A."/>
            <person name="Barry K.W."/>
            <person name="Cichocki N."/>
            <person name="Veneault-Fourrey C."/>
            <person name="LaButti K."/>
            <person name="Lindquist E.A."/>
            <person name="Lipzen A."/>
            <person name="Lundell T."/>
            <person name="Morin E."/>
            <person name="Murat C."/>
            <person name="Sun H."/>
            <person name="Tunlid A."/>
            <person name="Henrissat B."/>
            <person name="Grigoriev I.V."/>
            <person name="Hibbett D.S."/>
            <person name="Martin F."/>
            <person name="Nordberg H.P."/>
            <person name="Cantor M.N."/>
            <person name="Hua S.X."/>
        </authorList>
    </citation>
    <scope>NUCLEOTIDE SEQUENCE [LARGE SCALE GENOMIC DNA]</scope>
    <source>
        <strain evidence="1 2">F 1598</strain>
    </source>
</reference>
<sequence length="87" mass="9984">MNKQVGPDEWRAVWNREGFESVPEFLYFYESPPGDPGGPNGIWDYFSFSPASGTPHRHWTPETDDAGESWGWTFVSEDWTVEISKPT</sequence>
<accession>A0A0C3BFV7</accession>
<protein>
    <submittedName>
        <fullName evidence="1">Uncharacterized protein</fullName>
    </submittedName>
</protein>